<dbReference type="AlphaFoldDB" id="A0A9E2NUB6"/>
<reference evidence="3" key="2">
    <citation type="submission" date="2021-04" db="EMBL/GenBank/DDBJ databases">
        <authorList>
            <person name="Gilroy R."/>
        </authorList>
    </citation>
    <scope>NUCLEOTIDE SEQUENCE</scope>
    <source>
        <strain evidence="3">F6-686</strain>
    </source>
</reference>
<feature type="region of interest" description="Disordered" evidence="1">
    <location>
        <begin position="1"/>
        <end position="28"/>
    </location>
</feature>
<feature type="transmembrane region" description="Helical" evidence="2">
    <location>
        <begin position="38"/>
        <end position="55"/>
    </location>
</feature>
<protein>
    <submittedName>
        <fullName evidence="3">Septum formation initiator family protein</fullName>
    </submittedName>
</protein>
<dbReference type="PANTHER" id="PTHR40027">
    <property type="entry name" value="CELL DIVISION PROTEIN DIVIC"/>
    <property type="match status" value="1"/>
</dbReference>
<dbReference type="EMBL" id="JAHLFT010000094">
    <property type="protein sequence ID" value="MBU3828935.1"/>
    <property type="molecule type" value="Genomic_DNA"/>
</dbReference>
<evidence type="ECO:0000313" key="4">
    <source>
        <dbReference type="Proteomes" id="UP000823844"/>
    </source>
</evidence>
<dbReference type="Proteomes" id="UP000823844">
    <property type="component" value="Unassembled WGS sequence"/>
</dbReference>
<keyword evidence="2" id="KW-0812">Transmembrane</keyword>
<keyword evidence="2" id="KW-0472">Membrane</keyword>
<evidence type="ECO:0000256" key="1">
    <source>
        <dbReference type="SAM" id="MobiDB-lite"/>
    </source>
</evidence>
<feature type="compositionally biased region" description="Basic residues" evidence="1">
    <location>
        <begin position="18"/>
        <end position="28"/>
    </location>
</feature>
<evidence type="ECO:0000256" key="2">
    <source>
        <dbReference type="SAM" id="Phobius"/>
    </source>
</evidence>
<reference evidence="3" key="1">
    <citation type="journal article" date="2021" name="PeerJ">
        <title>Extensive microbial diversity within the chicken gut microbiome revealed by metagenomics and culture.</title>
        <authorList>
            <person name="Gilroy R."/>
            <person name="Ravi A."/>
            <person name="Getino M."/>
            <person name="Pursley I."/>
            <person name="Horton D.L."/>
            <person name="Alikhan N.F."/>
            <person name="Baker D."/>
            <person name="Gharbi K."/>
            <person name="Hall N."/>
            <person name="Watson M."/>
            <person name="Adriaenssens E.M."/>
            <person name="Foster-Nyarko E."/>
            <person name="Jarju S."/>
            <person name="Secka A."/>
            <person name="Antonio M."/>
            <person name="Oren A."/>
            <person name="Chaudhuri R.R."/>
            <person name="La Ragione R."/>
            <person name="Hildebrand F."/>
            <person name="Pallen M.J."/>
        </authorList>
    </citation>
    <scope>NUCLEOTIDE SEQUENCE</scope>
    <source>
        <strain evidence="3">F6-686</strain>
    </source>
</reference>
<sequence>MSGPRIYNSESPQAREARLRKKQARREKEIHRVRRNKIIAIFAIIFVALGVQIGMKVSQTAKINSQVQASKKTLSKVKAEDNRLKEKRDNLKDPDYVAKFIRNKFFYSKNNEKVYNIPDGDKD</sequence>
<gene>
    <name evidence="3" type="ORF">H9806_07425</name>
</gene>
<organism evidence="3 4">
    <name type="scientific">Candidatus Lactobacillus pullistercoris</name>
    <dbReference type="NCBI Taxonomy" id="2838636"/>
    <lineage>
        <taxon>Bacteria</taxon>
        <taxon>Bacillati</taxon>
        <taxon>Bacillota</taxon>
        <taxon>Bacilli</taxon>
        <taxon>Lactobacillales</taxon>
        <taxon>Lactobacillaceae</taxon>
        <taxon>Lactobacillus</taxon>
    </lineage>
</organism>
<dbReference type="GO" id="GO:0051301">
    <property type="term" value="P:cell division"/>
    <property type="evidence" value="ECO:0007669"/>
    <property type="project" value="InterPro"/>
</dbReference>
<dbReference type="InterPro" id="IPR007060">
    <property type="entry name" value="FtsL/DivIC"/>
</dbReference>
<evidence type="ECO:0000313" key="3">
    <source>
        <dbReference type="EMBL" id="MBU3828935.1"/>
    </source>
</evidence>
<comment type="caution">
    <text evidence="3">The sequence shown here is derived from an EMBL/GenBank/DDBJ whole genome shotgun (WGS) entry which is preliminary data.</text>
</comment>
<dbReference type="InterPro" id="IPR039076">
    <property type="entry name" value="DivIC"/>
</dbReference>
<dbReference type="PANTHER" id="PTHR40027:SF1">
    <property type="entry name" value="CELL DIVISION PROTEIN DIVIC"/>
    <property type="match status" value="1"/>
</dbReference>
<name>A0A9E2NUB6_9LACO</name>
<proteinExistence type="predicted"/>
<accession>A0A9E2NUB6</accession>
<dbReference type="Pfam" id="PF04977">
    <property type="entry name" value="DivIC"/>
    <property type="match status" value="1"/>
</dbReference>
<keyword evidence="2" id="KW-1133">Transmembrane helix</keyword>